<dbReference type="Proteomes" id="UP001154078">
    <property type="component" value="Chromosome 8"/>
</dbReference>
<protein>
    <submittedName>
        <fullName evidence="2">Uncharacterized protein</fullName>
    </submittedName>
</protein>
<dbReference type="OrthoDB" id="6783475at2759"/>
<feature type="region of interest" description="Disordered" evidence="1">
    <location>
        <begin position="1"/>
        <end position="34"/>
    </location>
</feature>
<evidence type="ECO:0000313" key="3">
    <source>
        <dbReference type="Proteomes" id="UP001154078"/>
    </source>
</evidence>
<organism evidence="2 3">
    <name type="scientific">Brassicogethes aeneus</name>
    <name type="common">Rape pollen beetle</name>
    <name type="synonym">Meligethes aeneus</name>
    <dbReference type="NCBI Taxonomy" id="1431903"/>
    <lineage>
        <taxon>Eukaryota</taxon>
        <taxon>Metazoa</taxon>
        <taxon>Ecdysozoa</taxon>
        <taxon>Arthropoda</taxon>
        <taxon>Hexapoda</taxon>
        <taxon>Insecta</taxon>
        <taxon>Pterygota</taxon>
        <taxon>Neoptera</taxon>
        <taxon>Endopterygota</taxon>
        <taxon>Coleoptera</taxon>
        <taxon>Polyphaga</taxon>
        <taxon>Cucujiformia</taxon>
        <taxon>Nitidulidae</taxon>
        <taxon>Meligethinae</taxon>
        <taxon>Brassicogethes</taxon>
    </lineage>
</organism>
<feature type="compositionally biased region" description="Basic and acidic residues" evidence="1">
    <location>
        <begin position="14"/>
        <end position="23"/>
    </location>
</feature>
<evidence type="ECO:0000256" key="1">
    <source>
        <dbReference type="SAM" id="MobiDB-lite"/>
    </source>
</evidence>
<feature type="compositionally biased region" description="Basic residues" evidence="1">
    <location>
        <begin position="190"/>
        <end position="207"/>
    </location>
</feature>
<gene>
    <name evidence="2" type="ORF">MELIAE_LOCUS11844</name>
</gene>
<accession>A0A9P0BGS5</accession>
<feature type="compositionally biased region" description="Basic residues" evidence="1">
    <location>
        <begin position="1"/>
        <end position="13"/>
    </location>
</feature>
<feature type="compositionally biased region" description="Polar residues" evidence="1">
    <location>
        <begin position="378"/>
        <end position="388"/>
    </location>
</feature>
<sequence>MHLRVRKVPRNKNKKEENHKVREEENDNTDTEENNAIAIIGTEEGIYTTGTGENVIASVLGTEGEFDNIETEENNAIAIIGTEQGMYTTGTGENVIASVSGKEGGINNTETEINNLHTTENEVEITKAEESPEKKNHVTKKERLPYASTSERWLQYHENKEKLKIQKEKEKQERALMRKRKKDEKQQKVINKKIPKKIVKQKNKKSKHEFSESESEEWSESGSSLDDVSEEHFTSDSDNEPLVKIAKPEKKIKKGDFYLVSFPGKKKAHNYVCTILNVLNKNEMEVQALCPVDAEKLTYRFIDGDISIISNNQLLHKLEQPKLSGTENRIKHKFSLPILAPDKSISAADLATDVFTTKSQTIRRKRKEPAEKVAPNDEVQSMPLTSIVSEEPSTSTESEKPLTQMPSKKSNKKPRLRRRKSDSESSECSVAISYRKSGSSPMSEFDVFSEWKSKVRRKARIIEQSRIQTGGGPADSTELNAVEEQLLALTSKIYLGDTEVEEAGVSASRPG</sequence>
<feature type="compositionally biased region" description="Acidic residues" evidence="1">
    <location>
        <begin position="24"/>
        <end position="33"/>
    </location>
</feature>
<reference evidence="2" key="1">
    <citation type="submission" date="2021-12" db="EMBL/GenBank/DDBJ databases">
        <authorList>
            <person name="King R."/>
        </authorList>
    </citation>
    <scope>NUCLEOTIDE SEQUENCE</scope>
</reference>
<feature type="region of interest" description="Disordered" evidence="1">
    <location>
        <begin position="164"/>
        <end position="242"/>
    </location>
</feature>
<feature type="compositionally biased region" description="Basic and acidic residues" evidence="1">
    <location>
        <begin position="164"/>
        <end position="176"/>
    </location>
</feature>
<dbReference type="EMBL" id="OV121139">
    <property type="protein sequence ID" value="CAH0562824.1"/>
    <property type="molecule type" value="Genomic_DNA"/>
</dbReference>
<evidence type="ECO:0000313" key="2">
    <source>
        <dbReference type="EMBL" id="CAH0562824.1"/>
    </source>
</evidence>
<feature type="region of interest" description="Disordered" evidence="1">
    <location>
        <begin position="358"/>
        <end position="443"/>
    </location>
</feature>
<dbReference type="AlphaFoldDB" id="A0A9P0BGS5"/>
<name>A0A9P0BGS5_BRAAE</name>
<proteinExistence type="predicted"/>
<keyword evidence="3" id="KW-1185">Reference proteome</keyword>
<feature type="compositionally biased region" description="Basic residues" evidence="1">
    <location>
        <begin position="409"/>
        <end position="420"/>
    </location>
</feature>